<dbReference type="Proteomes" id="UP000189704">
    <property type="component" value="Unplaced"/>
</dbReference>
<dbReference type="InterPro" id="IPR050752">
    <property type="entry name" value="C2H2-ZF_domain"/>
</dbReference>
<feature type="domain" description="C2H2-type" evidence="13">
    <location>
        <begin position="502"/>
        <end position="530"/>
    </location>
</feature>
<dbReference type="FunFam" id="3.30.160.60:FF:001173">
    <property type="entry name" value="Zinc finger protein 613"/>
    <property type="match status" value="1"/>
</dbReference>
<comment type="similarity">
    <text evidence="3">Belongs to the krueppel C2H2-type zinc-finger protein family.</text>
</comment>
<dbReference type="InterPro" id="IPR036051">
    <property type="entry name" value="KRAB_dom_sf"/>
</dbReference>
<keyword evidence="15" id="KW-1185">Reference proteome</keyword>
<evidence type="ECO:0000256" key="8">
    <source>
        <dbReference type="ARBA" id="ARBA00023015"/>
    </source>
</evidence>
<evidence type="ECO:0000256" key="10">
    <source>
        <dbReference type="ARBA" id="ARBA00023163"/>
    </source>
</evidence>
<dbReference type="PROSITE" id="PS50157">
    <property type="entry name" value="ZINC_FINGER_C2H2_2"/>
    <property type="match status" value="12"/>
</dbReference>
<proteinExistence type="inferred from homology"/>
<dbReference type="Gene3D" id="6.10.140.140">
    <property type="match status" value="1"/>
</dbReference>
<evidence type="ECO:0000256" key="7">
    <source>
        <dbReference type="ARBA" id="ARBA00022833"/>
    </source>
</evidence>
<dbReference type="GO" id="GO:0000978">
    <property type="term" value="F:RNA polymerase II cis-regulatory region sequence-specific DNA binding"/>
    <property type="evidence" value="ECO:0007669"/>
    <property type="project" value="TreeGrafter"/>
</dbReference>
<dbReference type="FunFam" id="3.30.160.60:FF:000848">
    <property type="entry name" value="Zinc finger protein 35"/>
    <property type="match status" value="1"/>
</dbReference>
<dbReference type="InterPro" id="IPR036236">
    <property type="entry name" value="Znf_C2H2_sf"/>
</dbReference>
<dbReference type="GO" id="GO:0000981">
    <property type="term" value="F:DNA-binding transcription factor activity, RNA polymerase II-specific"/>
    <property type="evidence" value="ECO:0007669"/>
    <property type="project" value="TreeGrafter"/>
</dbReference>
<dbReference type="KEGG" id="csyr:103265707"/>
<keyword evidence="11" id="KW-0539">Nucleus</keyword>
<feature type="domain" description="C2H2-type" evidence="13">
    <location>
        <begin position="250"/>
        <end position="277"/>
    </location>
</feature>
<feature type="domain" description="C2H2-type" evidence="13">
    <location>
        <begin position="446"/>
        <end position="473"/>
    </location>
</feature>
<feature type="domain" description="KRAB" evidence="14">
    <location>
        <begin position="8"/>
        <end position="78"/>
    </location>
</feature>
<protein>
    <submittedName>
        <fullName evidence="16">Zinc finger protein 613</fullName>
    </submittedName>
</protein>
<keyword evidence="4" id="KW-0479">Metal-binding</keyword>
<evidence type="ECO:0000256" key="6">
    <source>
        <dbReference type="ARBA" id="ARBA00022771"/>
    </source>
</evidence>
<keyword evidence="5" id="KW-0677">Repeat</keyword>
<dbReference type="PANTHER" id="PTHR24384:SF242">
    <property type="entry name" value="ZINC FINGER PROTEIN 628"/>
    <property type="match status" value="1"/>
</dbReference>
<feature type="domain" description="C2H2-type" evidence="13">
    <location>
        <begin position="362"/>
        <end position="389"/>
    </location>
</feature>
<evidence type="ECO:0000313" key="16">
    <source>
        <dbReference type="RefSeq" id="XP_008061546.1"/>
    </source>
</evidence>
<evidence type="ECO:0000256" key="3">
    <source>
        <dbReference type="ARBA" id="ARBA00006991"/>
    </source>
</evidence>
<dbReference type="FunFam" id="3.30.160.60:FF:004135">
    <property type="match status" value="1"/>
</dbReference>
<dbReference type="Pfam" id="PF00096">
    <property type="entry name" value="zf-C2H2"/>
    <property type="match status" value="10"/>
</dbReference>
<comment type="function">
    <text evidence="1">May be involved in transcriptional regulation.</text>
</comment>
<dbReference type="FunFam" id="3.30.160.60:FF:000688">
    <property type="entry name" value="zinc finger protein 197 isoform X1"/>
    <property type="match status" value="1"/>
</dbReference>
<reference evidence="16" key="1">
    <citation type="submission" date="2025-08" db="UniProtKB">
        <authorList>
            <consortium name="RefSeq"/>
        </authorList>
    </citation>
    <scope>IDENTIFICATION</scope>
</reference>
<dbReference type="Gene3D" id="3.30.160.60">
    <property type="entry name" value="Classic Zinc Finger"/>
    <property type="match status" value="12"/>
</dbReference>
<feature type="domain" description="C2H2-type" evidence="13">
    <location>
        <begin position="334"/>
        <end position="361"/>
    </location>
</feature>
<dbReference type="GeneID" id="103265707"/>
<dbReference type="AlphaFoldDB" id="A0A1U7U6M7"/>
<evidence type="ECO:0000256" key="1">
    <source>
        <dbReference type="ARBA" id="ARBA00003767"/>
    </source>
</evidence>
<evidence type="ECO:0000259" key="13">
    <source>
        <dbReference type="PROSITE" id="PS50157"/>
    </source>
</evidence>
<name>A0A1U7U6M7_CARSF</name>
<keyword evidence="7" id="KW-0862">Zinc</keyword>
<dbReference type="InterPro" id="IPR001909">
    <property type="entry name" value="KRAB"/>
</dbReference>
<dbReference type="SMART" id="SM00355">
    <property type="entry name" value="ZnF_C2H2"/>
    <property type="match status" value="12"/>
</dbReference>
<dbReference type="PROSITE" id="PS50805">
    <property type="entry name" value="KRAB"/>
    <property type="match status" value="1"/>
</dbReference>
<gene>
    <name evidence="16" type="primary">LOC103265707</name>
</gene>
<dbReference type="SUPFAM" id="SSF109640">
    <property type="entry name" value="KRAB domain (Kruppel-associated box)"/>
    <property type="match status" value="1"/>
</dbReference>
<dbReference type="SMART" id="SM00349">
    <property type="entry name" value="KRAB"/>
    <property type="match status" value="1"/>
</dbReference>
<dbReference type="GO" id="GO:0008270">
    <property type="term" value="F:zinc ion binding"/>
    <property type="evidence" value="ECO:0007669"/>
    <property type="project" value="UniProtKB-KW"/>
</dbReference>
<evidence type="ECO:0000256" key="4">
    <source>
        <dbReference type="ARBA" id="ARBA00022723"/>
    </source>
</evidence>
<dbReference type="FunFam" id="3.30.160.60:FF:000028">
    <property type="entry name" value="zinc finger protein 90 homolog"/>
    <property type="match status" value="1"/>
</dbReference>
<keyword evidence="10" id="KW-0804">Transcription</keyword>
<keyword evidence="9" id="KW-0238">DNA-binding</keyword>
<evidence type="ECO:0000256" key="2">
    <source>
        <dbReference type="ARBA" id="ARBA00004123"/>
    </source>
</evidence>
<dbReference type="RefSeq" id="XP_008061546.1">
    <property type="nucleotide sequence ID" value="XM_008063355.1"/>
</dbReference>
<evidence type="ECO:0000313" key="15">
    <source>
        <dbReference type="Proteomes" id="UP000189704"/>
    </source>
</evidence>
<dbReference type="CDD" id="cd07765">
    <property type="entry name" value="KRAB_A-box"/>
    <property type="match status" value="1"/>
</dbReference>
<feature type="domain" description="C2H2-type" evidence="13">
    <location>
        <begin position="474"/>
        <end position="501"/>
    </location>
</feature>
<dbReference type="PROSITE" id="PS00028">
    <property type="entry name" value="ZINC_FINGER_C2H2_1"/>
    <property type="match status" value="12"/>
</dbReference>
<dbReference type="Pfam" id="PF01352">
    <property type="entry name" value="KRAB"/>
    <property type="match status" value="1"/>
</dbReference>
<evidence type="ECO:0000256" key="5">
    <source>
        <dbReference type="ARBA" id="ARBA00022737"/>
    </source>
</evidence>
<dbReference type="FunFam" id="3.30.160.60:FF:002343">
    <property type="entry name" value="Zinc finger protein 33A"/>
    <property type="match status" value="3"/>
</dbReference>
<feature type="domain" description="C2H2-type" evidence="13">
    <location>
        <begin position="306"/>
        <end position="333"/>
    </location>
</feature>
<evidence type="ECO:0000256" key="9">
    <source>
        <dbReference type="ARBA" id="ARBA00023125"/>
    </source>
</evidence>
<comment type="subcellular location">
    <subcellularLocation>
        <location evidence="2">Nucleus</location>
    </subcellularLocation>
</comment>
<keyword evidence="6 12" id="KW-0863">Zinc-finger</keyword>
<accession>A0A1U7U6M7</accession>
<dbReference type="GO" id="GO:0005634">
    <property type="term" value="C:nucleus"/>
    <property type="evidence" value="ECO:0007669"/>
    <property type="project" value="UniProtKB-SubCell"/>
</dbReference>
<evidence type="ECO:0000256" key="11">
    <source>
        <dbReference type="ARBA" id="ARBA00023242"/>
    </source>
</evidence>
<feature type="domain" description="C2H2-type" evidence="13">
    <location>
        <begin position="278"/>
        <end position="305"/>
    </location>
</feature>
<dbReference type="PANTHER" id="PTHR24384">
    <property type="entry name" value="FINGER PUTATIVE TRANSCRIPTION FACTOR FAMILY-RELATED"/>
    <property type="match status" value="1"/>
</dbReference>
<dbReference type="FunFam" id="3.30.160.60:FF:004496">
    <property type="match status" value="1"/>
</dbReference>
<feature type="domain" description="C2H2-type" evidence="13">
    <location>
        <begin position="390"/>
        <end position="417"/>
    </location>
</feature>
<dbReference type="SUPFAM" id="SSF57667">
    <property type="entry name" value="beta-beta-alpha zinc fingers"/>
    <property type="match status" value="8"/>
</dbReference>
<dbReference type="InterPro" id="IPR013087">
    <property type="entry name" value="Znf_C2H2_type"/>
</dbReference>
<evidence type="ECO:0000259" key="14">
    <source>
        <dbReference type="PROSITE" id="PS50805"/>
    </source>
</evidence>
<dbReference type="FunFam" id="3.30.160.60:FF:001727">
    <property type="entry name" value="Zinc finger protein 350"/>
    <property type="match status" value="1"/>
</dbReference>
<feature type="domain" description="C2H2-type" evidence="13">
    <location>
        <begin position="194"/>
        <end position="221"/>
    </location>
</feature>
<feature type="domain" description="C2H2-type" evidence="13">
    <location>
        <begin position="222"/>
        <end position="249"/>
    </location>
</feature>
<keyword evidence="8" id="KW-0805">Transcription regulation</keyword>
<dbReference type="FunFam" id="3.30.160.60:FF:000029">
    <property type="entry name" value="GLI family zinc finger 4"/>
    <property type="match status" value="2"/>
</dbReference>
<dbReference type="OrthoDB" id="427030at2759"/>
<organism evidence="15 16">
    <name type="scientific">Carlito syrichta</name>
    <name type="common">Philippine tarsier</name>
    <name type="synonym">Tarsius syrichta</name>
    <dbReference type="NCBI Taxonomy" id="1868482"/>
    <lineage>
        <taxon>Eukaryota</taxon>
        <taxon>Metazoa</taxon>
        <taxon>Chordata</taxon>
        <taxon>Craniata</taxon>
        <taxon>Vertebrata</taxon>
        <taxon>Euteleostomi</taxon>
        <taxon>Mammalia</taxon>
        <taxon>Eutheria</taxon>
        <taxon>Euarchontoglires</taxon>
        <taxon>Primates</taxon>
        <taxon>Haplorrhini</taxon>
        <taxon>Tarsiiformes</taxon>
        <taxon>Tarsiidae</taxon>
        <taxon>Carlito</taxon>
    </lineage>
</organism>
<feature type="domain" description="C2H2-type" evidence="13">
    <location>
        <begin position="418"/>
        <end position="445"/>
    </location>
</feature>
<evidence type="ECO:0000256" key="12">
    <source>
        <dbReference type="PROSITE-ProRule" id="PRU00042"/>
    </source>
</evidence>
<sequence length="646" mass="73900">MIKAQESLTLEDVAVPFTWEEWQLLGPAQKDLYRDVMLENYKNLVSVGYQASKPDALSKLEQGEPWTVEDEIHSQVNSEIKNSDDHLQLHLQNQRCLKRVEQCHDQRKSNFPLRQNHDVFDEHGKTLKSNISFVNQNRSYEIKNSVTANGDGKSFLHAKHEQFNEMKFPGCGNFMTTNSQLTKHQRTQKIDKPHVCTECGKTFLKKSRLIYHLRVHTGEKPHGCNICGKAFSRKFRLNEHQKTHIGEKRYECTECDRAFRWKSQFIAHQKIHTGEKPYVCNDCGKGFIKKSRLINHQRVHTGEKPHRCSLCEKAFSRKSRLIEHQRTHTGEKPYECTECDKAFRWKSQLNAHQKTHTGEKSYICSDCGKGFIQKGNLIVHQRTHTGEKPYICNECGKGFIQKGNLLIHQRTHTGEKPYVCNECGKGFSQKTCLISHQRLHTGKTPFVCTECGKSCSHKSGLINHQRIHTGEKPYTCTDCGKAFRDKSCLNRHRRTHTGERPYGCSDCGKAFSHLSCLVYHKGMLHAREKRVATVKLENSFSKSQGSTHTGDVIQAKNTFNMVTVRMPSMAAQTSLDNSEFQADSKVAIVGQPIARCSPSADNRICTEEKPYEFSECGSAFSDQLHHILCHRKHPGITCDPFTLENP</sequence>